<dbReference type="InterPro" id="IPR035965">
    <property type="entry name" value="PAS-like_dom_sf"/>
</dbReference>
<dbReference type="EMBL" id="JBBKZT010000007">
    <property type="protein sequence ID" value="MEJ8848287.1"/>
    <property type="molecule type" value="Genomic_DNA"/>
</dbReference>
<name>A0ABU8WNZ3_9BURK</name>
<dbReference type="Gene3D" id="3.30.565.10">
    <property type="entry name" value="Histidine kinase-like ATPase, C-terminal domain"/>
    <property type="match status" value="1"/>
</dbReference>
<evidence type="ECO:0000256" key="2">
    <source>
        <dbReference type="ARBA" id="ARBA00012438"/>
    </source>
</evidence>
<dbReference type="InterPro" id="IPR000014">
    <property type="entry name" value="PAS"/>
</dbReference>
<dbReference type="InterPro" id="IPR001789">
    <property type="entry name" value="Sig_transdc_resp-reg_receiver"/>
</dbReference>
<feature type="domain" description="PAC" evidence="8">
    <location>
        <begin position="114"/>
        <end position="167"/>
    </location>
</feature>
<dbReference type="InterPro" id="IPR011006">
    <property type="entry name" value="CheY-like_superfamily"/>
</dbReference>
<dbReference type="SUPFAM" id="SSF55785">
    <property type="entry name" value="PYP-like sensor domain (PAS domain)"/>
    <property type="match status" value="2"/>
</dbReference>
<dbReference type="NCBIfam" id="TIGR00229">
    <property type="entry name" value="sensory_box"/>
    <property type="match status" value="2"/>
</dbReference>
<dbReference type="RefSeq" id="WP_340343417.1">
    <property type="nucleotide sequence ID" value="NZ_JBBKZT010000007.1"/>
</dbReference>
<dbReference type="InterPro" id="IPR036097">
    <property type="entry name" value="HisK_dim/P_sf"/>
</dbReference>
<evidence type="ECO:0000259" key="8">
    <source>
        <dbReference type="PROSITE" id="PS50113"/>
    </source>
</evidence>
<dbReference type="SMART" id="SM00086">
    <property type="entry name" value="PAC"/>
    <property type="match status" value="3"/>
</dbReference>
<evidence type="ECO:0000259" key="5">
    <source>
        <dbReference type="PROSITE" id="PS50109"/>
    </source>
</evidence>
<dbReference type="SUPFAM" id="SSF47384">
    <property type="entry name" value="Homodimeric domain of signal transducing histidine kinase"/>
    <property type="match status" value="1"/>
</dbReference>
<keyword evidence="10" id="KW-1185">Reference proteome</keyword>
<dbReference type="InterPro" id="IPR013655">
    <property type="entry name" value="PAS_fold_3"/>
</dbReference>
<dbReference type="InterPro" id="IPR036890">
    <property type="entry name" value="HATPase_C_sf"/>
</dbReference>
<feature type="domain" description="PAC" evidence="8">
    <location>
        <begin position="241"/>
        <end position="293"/>
    </location>
</feature>
<keyword evidence="3 4" id="KW-0597">Phosphoprotein</keyword>
<dbReference type="PROSITE" id="PS50113">
    <property type="entry name" value="PAC"/>
    <property type="match status" value="2"/>
</dbReference>
<evidence type="ECO:0000256" key="4">
    <source>
        <dbReference type="PROSITE-ProRule" id="PRU00169"/>
    </source>
</evidence>
<dbReference type="Gene3D" id="1.10.287.130">
    <property type="match status" value="1"/>
</dbReference>
<feature type="domain" description="Histidine kinase" evidence="5">
    <location>
        <begin position="444"/>
        <end position="667"/>
    </location>
</feature>
<evidence type="ECO:0000313" key="9">
    <source>
        <dbReference type="EMBL" id="MEJ8848287.1"/>
    </source>
</evidence>
<dbReference type="PANTHER" id="PTHR43065">
    <property type="entry name" value="SENSOR HISTIDINE KINASE"/>
    <property type="match status" value="1"/>
</dbReference>
<dbReference type="Pfam" id="PF00072">
    <property type="entry name" value="Response_reg"/>
    <property type="match status" value="1"/>
</dbReference>
<dbReference type="PROSITE" id="PS50112">
    <property type="entry name" value="PAS"/>
    <property type="match status" value="2"/>
</dbReference>
<accession>A0ABU8WNZ3</accession>
<dbReference type="Proteomes" id="UP001385892">
    <property type="component" value="Unassembled WGS sequence"/>
</dbReference>
<feature type="domain" description="Response regulatory" evidence="6">
    <location>
        <begin position="686"/>
        <end position="802"/>
    </location>
</feature>
<dbReference type="Gene3D" id="3.30.450.20">
    <property type="entry name" value="PAS domain"/>
    <property type="match status" value="3"/>
</dbReference>
<dbReference type="InterPro" id="IPR000700">
    <property type="entry name" value="PAS-assoc_C"/>
</dbReference>
<feature type="domain" description="PAS" evidence="7">
    <location>
        <begin position="168"/>
        <end position="238"/>
    </location>
</feature>
<dbReference type="SMART" id="SM00091">
    <property type="entry name" value="PAS"/>
    <property type="match status" value="2"/>
</dbReference>
<dbReference type="Pfam" id="PF02518">
    <property type="entry name" value="HATPase_c"/>
    <property type="match status" value="1"/>
</dbReference>
<dbReference type="Gene3D" id="3.40.50.2300">
    <property type="match status" value="1"/>
</dbReference>
<dbReference type="SMART" id="SM00387">
    <property type="entry name" value="HATPase_c"/>
    <property type="match status" value="1"/>
</dbReference>
<gene>
    <name evidence="9" type="ORF">WKW82_16640</name>
</gene>
<evidence type="ECO:0000259" key="6">
    <source>
        <dbReference type="PROSITE" id="PS50110"/>
    </source>
</evidence>
<dbReference type="SUPFAM" id="SSF52172">
    <property type="entry name" value="CheY-like"/>
    <property type="match status" value="1"/>
</dbReference>
<dbReference type="SMART" id="SM00448">
    <property type="entry name" value="REC"/>
    <property type="match status" value="1"/>
</dbReference>
<protein>
    <recommendedName>
        <fullName evidence="2">histidine kinase</fullName>
        <ecNumber evidence="2">2.7.13.3</ecNumber>
    </recommendedName>
</protein>
<dbReference type="PANTHER" id="PTHR43065:SF49">
    <property type="entry name" value="HISTIDINE KINASE"/>
    <property type="match status" value="1"/>
</dbReference>
<evidence type="ECO:0000313" key="10">
    <source>
        <dbReference type="Proteomes" id="UP001385892"/>
    </source>
</evidence>
<dbReference type="CDD" id="cd00082">
    <property type="entry name" value="HisKA"/>
    <property type="match status" value="1"/>
</dbReference>
<dbReference type="PROSITE" id="PS50109">
    <property type="entry name" value="HIS_KIN"/>
    <property type="match status" value="1"/>
</dbReference>
<proteinExistence type="predicted"/>
<organism evidence="9 10">
    <name type="scientific">Variovorax rhizosphaerae</name>
    <dbReference type="NCBI Taxonomy" id="1836200"/>
    <lineage>
        <taxon>Bacteria</taxon>
        <taxon>Pseudomonadati</taxon>
        <taxon>Pseudomonadota</taxon>
        <taxon>Betaproteobacteria</taxon>
        <taxon>Burkholderiales</taxon>
        <taxon>Comamonadaceae</taxon>
        <taxon>Variovorax</taxon>
    </lineage>
</organism>
<dbReference type="SUPFAM" id="SSF55874">
    <property type="entry name" value="ATPase domain of HSP90 chaperone/DNA topoisomerase II/histidine kinase"/>
    <property type="match status" value="1"/>
</dbReference>
<dbReference type="Pfam" id="PF08447">
    <property type="entry name" value="PAS_3"/>
    <property type="match status" value="2"/>
</dbReference>
<feature type="domain" description="PAS" evidence="7">
    <location>
        <begin position="320"/>
        <end position="362"/>
    </location>
</feature>
<dbReference type="InterPro" id="IPR001610">
    <property type="entry name" value="PAC"/>
</dbReference>
<reference evidence="9 10" key="1">
    <citation type="submission" date="2024-03" db="EMBL/GenBank/DDBJ databases">
        <title>Novel species of the genus Variovorax.</title>
        <authorList>
            <person name="Liu Q."/>
            <person name="Xin Y.-H."/>
        </authorList>
    </citation>
    <scope>NUCLEOTIDE SEQUENCE [LARGE SCALE GENOMIC DNA]</scope>
    <source>
        <strain evidence="9 10">KACC 18900</strain>
    </source>
</reference>
<feature type="modified residue" description="4-aspartylphosphate" evidence="4">
    <location>
        <position position="736"/>
    </location>
</feature>
<dbReference type="SMART" id="SM00388">
    <property type="entry name" value="HisKA"/>
    <property type="match status" value="1"/>
</dbReference>
<dbReference type="InterPro" id="IPR003594">
    <property type="entry name" value="HATPase_dom"/>
</dbReference>
<dbReference type="InterPro" id="IPR004358">
    <property type="entry name" value="Sig_transdc_His_kin-like_C"/>
</dbReference>
<sequence length="810" mass="88146">MKPRPATHPFLTGGGQAAQLIANFDWARTSVGPIDDWPQGMKAVLSMVLLSDVPIVTLWGPHGVMIYNDAYSVFASARHPQLLGSNVREGWPEVADFNDNVMKVGLAGGTLSYKDQELTLYRTGQAEQVWMNLDYSPLLDELGQPAGVMAIVIETTAKVRAEQAVRLRDARFQTFAEAMPNHVWASAPDGLLDWFNHNVSAYCGLSQAQLAGNGWTTIVHPDDLPHAAQQWDRARAEGIGYEVEFRLRRVDGVYRWHIARAVPLRDEAGTVVHWIGTNTDIEDQKAAALVLANMNQMLEEQVAERTADRDRMGRLSTDVMLVADFEARIVSVNPAWTRLLGWSETELVGHSFIDYVHPDDRSATLAEVAGLAGGATTFRFENRYRRQDGSYCLLIWTAVPDERLIHAVGRDMTADREAAEALKRTEAALYQSQKMESVGQLTGGVAHDFNNLLQVISGNLQLLSRVMGVNGPAERYVANAVAATQRGARLSNQLLAFARRQPLDPKVVNIGRVITGMGDMLRSTLGDAVEIETVISGGLWNSFVDAAQVENALLNLALNARDAMEGSGHLTIEAGNASLDERYVLDYPGVAAGQYVMLAVTDTGSGIPPEIQAKVFEPFFSTKAEGKGSGLGLSMVYGFVRQSGGHVKLYSEPGHGTTVKIYLPRAVGEVTAVAAEIDELDGGNETVLVAEDDDAVRATVVELLGHLGYTVLEARDAAAALAILEAGAQVDLLFTDVVMPGRVRSPELARKAQQLLPDISVLFTSGYTQNAIVHGGRLDSGVELLGKPYTHDALAKRIRRVLADRARRVR</sequence>
<dbReference type="InterPro" id="IPR005467">
    <property type="entry name" value="His_kinase_dom"/>
</dbReference>
<evidence type="ECO:0000259" key="7">
    <source>
        <dbReference type="PROSITE" id="PS50112"/>
    </source>
</evidence>
<comment type="catalytic activity">
    <reaction evidence="1">
        <text>ATP + protein L-histidine = ADP + protein N-phospho-L-histidine.</text>
        <dbReference type="EC" id="2.7.13.3"/>
    </reaction>
</comment>
<dbReference type="PROSITE" id="PS50110">
    <property type="entry name" value="RESPONSE_REGULATORY"/>
    <property type="match status" value="1"/>
</dbReference>
<dbReference type="PRINTS" id="PR00344">
    <property type="entry name" value="BCTRLSENSOR"/>
</dbReference>
<dbReference type="Pfam" id="PF00512">
    <property type="entry name" value="HisKA"/>
    <property type="match status" value="1"/>
</dbReference>
<dbReference type="CDD" id="cd00130">
    <property type="entry name" value="PAS"/>
    <property type="match status" value="2"/>
</dbReference>
<dbReference type="InterPro" id="IPR003661">
    <property type="entry name" value="HisK_dim/P_dom"/>
</dbReference>
<comment type="caution">
    <text evidence="9">The sequence shown here is derived from an EMBL/GenBank/DDBJ whole genome shotgun (WGS) entry which is preliminary data.</text>
</comment>
<dbReference type="EC" id="2.7.13.3" evidence="2"/>
<evidence type="ECO:0000256" key="3">
    <source>
        <dbReference type="ARBA" id="ARBA00022553"/>
    </source>
</evidence>
<evidence type="ECO:0000256" key="1">
    <source>
        <dbReference type="ARBA" id="ARBA00000085"/>
    </source>
</evidence>